<dbReference type="Gene3D" id="3.60.40.10">
    <property type="entry name" value="PPM-type phosphatase domain"/>
    <property type="match status" value="1"/>
</dbReference>
<name>A0A895YGH4_9ACTN</name>
<gene>
    <name evidence="1" type="ORF">JQS43_02030</name>
</gene>
<dbReference type="RefSeq" id="WP_239677350.1">
    <property type="nucleotide sequence ID" value="NZ_CP070499.1"/>
</dbReference>
<reference evidence="1" key="1">
    <citation type="submission" date="2021-02" db="EMBL/GenBank/DDBJ databases">
        <title>Natrosporangium hydrolyticum gen. nov., sp. nov, a haloalkaliphilic actinobacterium from a soda solonchak soil.</title>
        <authorList>
            <person name="Sorokin D.Y."/>
            <person name="Khijniak T.V."/>
            <person name="Zakharycheva A.P."/>
            <person name="Boueva O.V."/>
            <person name="Ariskina E.V."/>
            <person name="Hahnke R.L."/>
            <person name="Bunk B."/>
            <person name="Sproer C."/>
            <person name="Schumann P."/>
            <person name="Evtushenko L.I."/>
            <person name="Kublanov I.V."/>
        </authorList>
    </citation>
    <scope>NUCLEOTIDE SEQUENCE</scope>
    <source>
        <strain evidence="1">DSM 106523</strain>
    </source>
</reference>
<dbReference type="KEGG" id="nhy:JQS43_02030"/>
<organism evidence="1 2">
    <name type="scientific">Natronosporangium hydrolyticum</name>
    <dbReference type="NCBI Taxonomy" id="2811111"/>
    <lineage>
        <taxon>Bacteria</taxon>
        <taxon>Bacillati</taxon>
        <taxon>Actinomycetota</taxon>
        <taxon>Actinomycetes</taxon>
        <taxon>Micromonosporales</taxon>
        <taxon>Micromonosporaceae</taxon>
        <taxon>Natronosporangium</taxon>
    </lineage>
</organism>
<dbReference type="Proteomes" id="UP000662857">
    <property type="component" value="Chromosome"/>
</dbReference>
<keyword evidence="2" id="KW-1185">Reference proteome</keyword>
<evidence type="ECO:0000313" key="1">
    <source>
        <dbReference type="EMBL" id="QSB15175.1"/>
    </source>
</evidence>
<sequence>MQVCYASEAAPDATANQDHAIHAGPLVAVFDGASVPPGMDTGCIHGTSWYVTRLAENLATVTTPDLSLPEILAEAIRAVREDHGEQCDLDHPGTPTAAVGIIRDQGEHLDYLILCDIALVVDRDDNSSQFLTDERFGAAVADLRDYARAHQTTFGSDDHAALLRHITSMRLQRINRPGGYWVAGAQPGAAHHAITGKLPLSGVDRVRRAALLTDGAADAVTRYQLHTWPTLLDTLTTHGPAELIRQVRAAELSDDTGDGQARYKRHDDATAVLCQFHPQEQP</sequence>
<dbReference type="EMBL" id="CP070499">
    <property type="protein sequence ID" value="QSB15175.1"/>
    <property type="molecule type" value="Genomic_DNA"/>
</dbReference>
<proteinExistence type="predicted"/>
<dbReference type="AlphaFoldDB" id="A0A895YGH4"/>
<dbReference type="InterPro" id="IPR036457">
    <property type="entry name" value="PPM-type-like_dom_sf"/>
</dbReference>
<protein>
    <submittedName>
        <fullName evidence="1">Protein phosphatase 2C domain-containing protein</fullName>
    </submittedName>
</protein>
<accession>A0A895YGH4</accession>
<evidence type="ECO:0000313" key="2">
    <source>
        <dbReference type="Proteomes" id="UP000662857"/>
    </source>
</evidence>